<name>A0A8S3YNB2_9EUPU</name>
<proteinExistence type="predicted"/>
<evidence type="ECO:0000313" key="2">
    <source>
        <dbReference type="EMBL" id="CAG5116440.1"/>
    </source>
</evidence>
<feature type="compositionally biased region" description="Pro residues" evidence="1">
    <location>
        <begin position="226"/>
        <end position="244"/>
    </location>
</feature>
<feature type="region of interest" description="Disordered" evidence="1">
    <location>
        <begin position="306"/>
        <end position="361"/>
    </location>
</feature>
<organism evidence="2 3">
    <name type="scientific">Candidula unifasciata</name>
    <dbReference type="NCBI Taxonomy" id="100452"/>
    <lineage>
        <taxon>Eukaryota</taxon>
        <taxon>Metazoa</taxon>
        <taxon>Spiralia</taxon>
        <taxon>Lophotrochozoa</taxon>
        <taxon>Mollusca</taxon>
        <taxon>Gastropoda</taxon>
        <taxon>Heterobranchia</taxon>
        <taxon>Euthyneura</taxon>
        <taxon>Panpulmonata</taxon>
        <taxon>Eupulmonata</taxon>
        <taxon>Stylommatophora</taxon>
        <taxon>Helicina</taxon>
        <taxon>Helicoidea</taxon>
        <taxon>Geomitridae</taxon>
        <taxon>Candidula</taxon>
    </lineage>
</organism>
<accession>A0A8S3YNB2</accession>
<dbReference type="OrthoDB" id="5984008at2759"/>
<comment type="caution">
    <text evidence="2">The sequence shown here is derived from an EMBL/GenBank/DDBJ whole genome shotgun (WGS) entry which is preliminary data.</text>
</comment>
<keyword evidence="3" id="KW-1185">Reference proteome</keyword>
<evidence type="ECO:0000256" key="1">
    <source>
        <dbReference type="SAM" id="MobiDB-lite"/>
    </source>
</evidence>
<gene>
    <name evidence="2" type="ORF">CUNI_LOCUS1998</name>
</gene>
<feature type="compositionally biased region" description="Low complexity" evidence="1">
    <location>
        <begin position="255"/>
        <end position="268"/>
    </location>
</feature>
<dbReference type="AlphaFoldDB" id="A0A8S3YNB2"/>
<dbReference type="Proteomes" id="UP000678393">
    <property type="component" value="Unassembled WGS sequence"/>
</dbReference>
<feature type="region of interest" description="Disordered" evidence="1">
    <location>
        <begin position="76"/>
        <end position="292"/>
    </location>
</feature>
<protein>
    <submittedName>
        <fullName evidence="2">Uncharacterized protein</fullName>
    </submittedName>
</protein>
<dbReference type="EMBL" id="CAJHNH020000257">
    <property type="protein sequence ID" value="CAG5116440.1"/>
    <property type="molecule type" value="Genomic_DNA"/>
</dbReference>
<feature type="compositionally biased region" description="Polar residues" evidence="1">
    <location>
        <begin position="311"/>
        <end position="337"/>
    </location>
</feature>
<feature type="compositionally biased region" description="Low complexity" evidence="1">
    <location>
        <begin position="214"/>
        <end position="225"/>
    </location>
</feature>
<sequence>MGQSLTFEQSVMEAMDYHKHHRCKDPLCETQLWKVKHDLDIALLKISQLRRQLAYTASANSAKDYDYGASFDYDKGGSPYQNGQARRRRQQANDESQDKTEPFLVQPLLALEGKSDTDEDNTPVHSPNHKVLPFSSRSSFPVAKKPVENDNIMKTRYSYPEQAGPLVNTRRSSEDRPVKRNSIGQRNHKYSDDDVIDLELRLPPPSFDEVMSRYTSYPTDDTTTPSPSPPLPSPPSSPPPPAAPSPLQHSPQDLSGSTTSNSIPSSGNKRYEPFILDSPESPSFSSFSDTSENRLLCPGTLSKLSDEVPSSALSQDVDSNFNSSPDISKSLDESSNLPFVGYSDGQLPRQNKLPASSVDNAKPSIVSADHKTDTQLSLLNSLKEADNDVNTRQTRDADSSIYVNVDEIGGKETAF</sequence>
<reference evidence="2" key="1">
    <citation type="submission" date="2021-04" db="EMBL/GenBank/DDBJ databases">
        <authorList>
            <consortium name="Molecular Ecology Group"/>
        </authorList>
    </citation>
    <scope>NUCLEOTIDE SEQUENCE</scope>
</reference>
<evidence type="ECO:0000313" key="3">
    <source>
        <dbReference type="Proteomes" id="UP000678393"/>
    </source>
</evidence>
<feature type="compositionally biased region" description="Low complexity" evidence="1">
    <location>
        <begin position="277"/>
        <end position="290"/>
    </location>
</feature>